<protein>
    <submittedName>
        <fullName evidence="2">Uncharacterized protein</fullName>
    </submittedName>
</protein>
<proteinExistence type="evidence at transcript level"/>
<dbReference type="AlphaFoldDB" id="A0A172E713"/>
<name>A0A172E713_PHATR</name>
<dbReference type="EMBL" id="KF302619">
    <property type="protein sequence ID" value="AID23618.1"/>
    <property type="molecule type" value="mRNA"/>
</dbReference>
<evidence type="ECO:0000256" key="1">
    <source>
        <dbReference type="SAM" id="MobiDB-lite"/>
    </source>
</evidence>
<feature type="region of interest" description="Disordered" evidence="1">
    <location>
        <begin position="14"/>
        <end position="33"/>
    </location>
</feature>
<evidence type="ECO:0000313" key="2">
    <source>
        <dbReference type="EMBL" id="AID23618.1"/>
    </source>
</evidence>
<accession>A0A172E713</accession>
<sequence length="81" mass="9259">MVVIVFCGEKLFPPHSSPQNTRRNKKVKRGGRLRGEPPHICWVAPAALFPGKKPVAPALLKNPPPREKRLFAYWAFFLFLH</sequence>
<organism evidence="2">
    <name type="scientific">Phaeodactylum tricornutum</name>
    <name type="common">Diatom</name>
    <dbReference type="NCBI Taxonomy" id="2850"/>
    <lineage>
        <taxon>Eukaryota</taxon>
        <taxon>Sar</taxon>
        <taxon>Stramenopiles</taxon>
        <taxon>Ochrophyta</taxon>
        <taxon>Bacillariophyta</taxon>
        <taxon>Bacillariophyceae</taxon>
        <taxon>Bacillariophycidae</taxon>
        <taxon>Naviculales</taxon>
        <taxon>Phaeodactylaceae</taxon>
        <taxon>Phaeodactylum</taxon>
    </lineage>
</organism>
<feature type="compositionally biased region" description="Basic residues" evidence="1">
    <location>
        <begin position="22"/>
        <end position="32"/>
    </location>
</feature>
<reference evidence="2" key="1">
    <citation type="submission" date="2013-06" db="EMBL/GenBank/DDBJ databases">
        <title>Differently expressed genes of marine diatom grown under ocean acidification and different light conditions.</title>
        <authorList>
            <person name="Wang K.-J."/>
            <person name="Zhuang S.-F."/>
            <person name="Ren H.-L."/>
            <person name="Chen F.-Y."/>
            <person name="Li Y.-H."/>
            <person name="Chen R.-Y."/>
            <person name="Gao K.-S."/>
        </authorList>
    </citation>
    <scope>NUCLEOTIDE SEQUENCE</scope>
</reference>